<organism evidence="1 2">
    <name type="scientific">Penstemon smallii</name>
    <dbReference type="NCBI Taxonomy" id="265156"/>
    <lineage>
        <taxon>Eukaryota</taxon>
        <taxon>Viridiplantae</taxon>
        <taxon>Streptophyta</taxon>
        <taxon>Embryophyta</taxon>
        <taxon>Tracheophyta</taxon>
        <taxon>Spermatophyta</taxon>
        <taxon>Magnoliopsida</taxon>
        <taxon>eudicotyledons</taxon>
        <taxon>Gunneridae</taxon>
        <taxon>Pentapetalae</taxon>
        <taxon>asterids</taxon>
        <taxon>lamiids</taxon>
        <taxon>Lamiales</taxon>
        <taxon>Plantaginaceae</taxon>
        <taxon>Cheloneae</taxon>
        <taxon>Penstemon</taxon>
    </lineage>
</organism>
<reference evidence="1 2" key="1">
    <citation type="submission" date="2024-12" db="EMBL/GenBank/DDBJ databases">
        <title>The unique morphological basis and parallel evolutionary history of personate flowers in Penstemon.</title>
        <authorList>
            <person name="Depatie T.H."/>
            <person name="Wessinger C.A."/>
        </authorList>
    </citation>
    <scope>NUCLEOTIDE SEQUENCE [LARGE SCALE GENOMIC DNA]</scope>
    <source>
        <strain evidence="1">WTNN_2</strain>
        <tissue evidence="1">Leaf</tissue>
    </source>
</reference>
<proteinExistence type="predicted"/>
<name>A0ABD3TSW8_9LAMI</name>
<dbReference type="EMBL" id="JBJXBP010000003">
    <property type="protein sequence ID" value="KAL3839756.1"/>
    <property type="molecule type" value="Genomic_DNA"/>
</dbReference>
<evidence type="ECO:0000313" key="2">
    <source>
        <dbReference type="Proteomes" id="UP001634393"/>
    </source>
</evidence>
<keyword evidence="2" id="KW-1185">Reference proteome</keyword>
<dbReference type="AlphaFoldDB" id="A0ABD3TSW8"/>
<sequence>MKQQLQPFVLCKDITFSKSIQNTSKWSDL</sequence>
<accession>A0ABD3TSW8</accession>
<gene>
    <name evidence="1" type="ORF">ACJIZ3_024347</name>
</gene>
<evidence type="ECO:0000313" key="1">
    <source>
        <dbReference type="EMBL" id="KAL3839756.1"/>
    </source>
</evidence>
<comment type="caution">
    <text evidence="1">The sequence shown here is derived from an EMBL/GenBank/DDBJ whole genome shotgun (WGS) entry which is preliminary data.</text>
</comment>
<dbReference type="Proteomes" id="UP001634393">
    <property type="component" value="Unassembled WGS sequence"/>
</dbReference>
<protein>
    <submittedName>
        <fullName evidence="1">Uncharacterized protein</fullName>
    </submittedName>
</protein>